<protein>
    <submittedName>
        <fullName evidence="2">Uncharacterized protein</fullName>
    </submittedName>
</protein>
<sequence length="64" mass="6860">MNKKTYITPQTTLVKCHIEGVMQQLSKTGGESKVDPNTPIAPPPGGNGGSDELSKENSGLLWDY</sequence>
<feature type="region of interest" description="Disordered" evidence="1">
    <location>
        <begin position="24"/>
        <end position="64"/>
    </location>
</feature>
<gene>
    <name evidence="2" type="ORF">ST44_01080</name>
</gene>
<name>A0A0D0IYM8_9BACT</name>
<dbReference type="AlphaFoldDB" id="A0A0D0IYM8"/>
<dbReference type="EMBL" id="JXQK01000016">
    <property type="protein sequence ID" value="KIP64732.1"/>
    <property type="molecule type" value="Genomic_DNA"/>
</dbReference>
<evidence type="ECO:0000313" key="2">
    <source>
        <dbReference type="EMBL" id="KIP64732.1"/>
    </source>
</evidence>
<evidence type="ECO:0000313" key="3">
    <source>
        <dbReference type="Proteomes" id="UP000032046"/>
    </source>
</evidence>
<accession>A0A0D0IYM8</accession>
<dbReference type="RefSeq" id="WP_042517369.1">
    <property type="nucleotide sequence ID" value="NZ_JAXESS010000061.1"/>
</dbReference>
<organism evidence="2 3">
    <name type="scientific">Prevotella pectinovora</name>
    <dbReference type="NCBI Taxonomy" id="1602169"/>
    <lineage>
        <taxon>Bacteria</taxon>
        <taxon>Pseudomonadati</taxon>
        <taxon>Bacteroidota</taxon>
        <taxon>Bacteroidia</taxon>
        <taxon>Bacteroidales</taxon>
        <taxon>Prevotellaceae</taxon>
        <taxon>Prevotella</taxon>
    </lineage>
</organism>
<dbReference type="STRING" id="1602171.ST44_01080"/>
<reference evidence="2 3" key="1">
    <citation type="submission" date="2015-01" db="EMBL/GenBank/DDBJ databases">
        <title>Comparative genomics of non-oral Prevotella species.</title>
        <authorList>
            <person name="Accetto T."/>
            <person name="Nograsek B."/>
            <person name="Avgustin G."/>
        </authorList>
    </citation>
    <scope>NUCLEOTIDE SEQUENCE [LARGE SCALE GENOMIC DNA]</scope>
    <source>
        <strain evidence="2 3">P5-119</strain>
    </source>
</reference>
<dbReference type="Proteomes" id="UP000032046">
    <property type="component" value="Unassembled WGS sequence"/>
</dbReference>
<evidence type="ECO:0000256" key="1">
    <source>
        <dbReference type="SAM" id="MobiDB-lite"/>
    </source>
</evidence>
<comment type="caution">
    <text evidence="2">The sequence shown here is derived from an EMBL/GenBank/DDBJ whole genome shotgun (WGS) entry which is preliminary data.</text>
</comment>
<proteinExistence type="predicted"/>
<keyword evidence="3" id="KW-1185">Reference proteome</keyword>
<dbReference type="GeneID" id="93484376"/>